<dbReference type="AlphaFoldDB" id="A0A9X4NKS0"/>
<sequence>MKEKKHGKLIFAIAVIVILALQAPVRNGVYHFFTHNDIGKQMGVKQKTRTKIKKDSHNLLKNLQDEVDKVLKNIKEQQNKK</sequence>
<keyword evidence="1" id="KW-0175">Coiled coil</keyword>
<reference evidence="2" key="2">
    <citation type="journal article" date="2023" name="Food Microbiol.">
        <title>Evaluation of the fermentation potential of lactic acid bacteria isolated from herbs, fruits and vegetables as starter cultures in nut-based milk alternatives.</title>
        <authorList>
            <person name="Huang W."/>
            <person name="Dong A."/>
            <person name="Pham H.T."/>
            <person name="Zhou C."/>
            <person name="Huo Z."/>
            <person name="Watjen A.P."/>
            <person name="Prakash S."/>
            <person name="Bang-Berthelsen C.H."/>
            <person name="Turner M.S."/>
        </authorList>
    </citation>
    <scope>NUCLEOTIDE SEQUENCE</scope>
    <source>
        <strain evidence="2">3</strain>
    </source>
</reference>
<feature type="coiled-coil region" evidence="1">
    <location>
        <begin position="53"/>
        <end position="80"/>
    </location>
</feature>
<evidence type="ECO:0000256" key="1">
    <source>
        <dbReference type="SAM" id="Coils"/>
    </source>
</evidence>
<dbReference type="Proteomes" id="UP001152614">
    <property type="component" value="Unassembled WGS sequence"/>
</dbReference>
<protein>
    <submittedName>
        <fullName evidence="2">Uncharacterized protein</fullName>
    </submittedName>
</protein>
<proteinExistence type="predicted"/>
<gene>
    <name evidence="2" type="ORF">OGZ51_10340</name>
</gene>
<dbReference type="RefSeq" id="WP_278229160.1">
    <property type="nucleotide sequence ID" value="NZ_JAOWLY010000010.1"/>
</dbReference>
<name>A0A9X4NKS0_9LACT</name>
<evidence type="ECO:0000313" key="3">
    <source>
        <dbReference type="Proteomes" id="UP001152614"/>
    </source>
</evidence>
<accession>A0A9X4NKS0</accession>
<organism evidence="2 3">
    <name type="scientific">Lactococcus lactis</name>
    <dbReference type="NCBI Taxonomy" id="1358"/>
    <lineage>
        <taxon>Bacteria</taxon>
        <taxon>Bacillati</taxon>
        <taxon>Bacillota</taxon>
        <taxon>Bacilli</taxon>
        <taxon>Lactobacillales</taxon>
        <taxon>Streptococcaceae</taxon>
        <taxon>Lactococcus</taxon>
    </lineage>
</organism>
<reference evidence="2" key="1">
    <citation type="submission" date="2022-10" db="EMBL/GenBank/DDBJ databases">
        <authorList>
            <person name="Turner M.S."/>
            <person name="Huang W."/>
        </authorList>
    </citation>
    <scope>NUCLEOTIDE SEQUENCE</scope>
    <source>
        <strain evidence="2">3</strain>
    </source>
</reference>
<dbReference type="EMBL" id="JAOWLY010000010">
    <property type="protein sequence ID" value="MDG4984543.1"/>
    <property type="molecule type" value="Genomic_DNA"/>
</dbReference>
<comment type="caution">
    <text evidence="2">The sequence shown here is derived from an EMBL/GenBank/DDBJ whole genome shotgun (WGS) entry which is preliminary data.</text>
</comment>
<evidence type="ECO:0000313" key="2">
    <source>
        <dbReference type="EMBL" id="MDG4984543.1"/>
    </source>
</evidence>